<evidence type="ECO:0000256" key="1">
    <source>
        <dbReference type="SAM" id="Phobius"/>
    </source>
</evidence>
<evidence type="ECO:0000313" key="2">
    <source>
        <dbReference type="EMBL" id="KAK0606748.1"/>
    </source>
</evidence>
<keyword evidence="1" id="KW-0472">Membrane</keyword>
<evidence type="ECO:0000313" key="3">
    <source>
        <dbReference type="Proteomes" id="UP001168877"/>
    </source>
</evidence>
<dbReference type="AlphaFoldDB" id="A0AA39W832"/>
<keyword evidence="1" id="KW-0812">Transmembrane</keyword>
<dbReference type="PANTHER" id="PTHR31170">
    <property type="entry name" value="BNAC04G53230D PROTEIN"/>
    <property type="match status" value="1"/>
</dbReference>
<keyword evidence="3" id="KW-1185">Reference proteome</keyword>
<reference evidence="2" key="2">
    <citation type="submission" date="2023-06" db="EMBL/GenBank/DDBJ databases">
        <authorList>
            <person name="Swenson N.G."/>
            <person name="Wegrzyn J.L."/>
            <person name="Mcevoy S.L."/>
        </authorList>
    </citation>
    <scope>NUCLEOTIDE SEQUENCE</scope>
    <source>
        <strain evidence="2">NS2018</strain>
        <tissue evidence="2">Leaf</tissue>
    </source>
</reference>
<proteinExistence type="predicted"/>
<protein>
    <submittedName>
        <fullName evidence="2">Uncharacterized protein</fullName>
    </submittedName>
</protein>
<dbReference type="Pfam" id="PF03140">
    <property type="entry name" value="DUF247"/>
    <property type="match status" value="1"/>
</dbReference>
<dbReference type="Proteomes" id="UP001168877">
    <property type="component" value="Unassembled WGS sequence"/>
</dbReference>
<feature type="transmembrane region" description="Helical" evidence="1">
    <location>
        <begin position="378"/>
        <end position="403"/>
    </location>
</feature>
<gene>
    <name evidence="2" type="ORF">LWI29_003742</name>
</gene>
<dbReference type="EMBL" id="JAUESC010000001">
    <property type="protein sequence ID" value="KAK0606748.1"/>
    <property type="molecule type" value="Genomic_DNA"/>
</dbReference>
<sequence length="468" mass="53465">MGGNQSRDGSIDNDQNLEEVLEVKTECCIYRVPPFLIGQNEEIYIPKLISIGPLHYGRANLMGMEKQKTKFMSSFEGRVGAQKLEEFKTYLRNQKELIGNHYSVTSNLPIEKFFSIILRDSVFIVELLLRCTIGPPGFLLTNDQLRSKLLTDLFLIENQIPFFVLDWLHSSAFPISEGYPFFIHDCYTHFSRMKLGYALQPPPHLQIKHFTDLMRNFLILEDDIAGLPPVAQQTFDIPSATKLYASGLEFTAVRGKWTNVILGKRRSGCLPWLEVTELQIPCISLSPYPTDTKMCHFARLMDRLIDTTEDVELLVEKDIIINNLGDAESVAKIFNGICKDILLPVSPYADIIKQMNGHYRQPWNRWKGTLKRIYFSDIWTGTATFAAVFLLILTIVQAVCSILQRKLDKCFGFSTDELPHDSLVQLVDGCREHTRKLVEKNIIVALNTLKSRTRAAYAHCYPALMLFI</sequence>
<name>A0AA39W832_ACESA</name>
<organism evidence="2 3">
    <name type="scientific">Acer saccharum</name>
    <name type="common">Sugar maple</name>
    <dbReference type="NCBI Taxonomy" id="4024"/>
    <lineage>
        <taxon>Eukaryota</taxon>
        <taxon>Viridiplantae</taxon>
        <taxon>Streptophyta</taxon>
        <taxon>Embryophyta</taxon>
        <taxon>Tracheophyta</taxon>
        <taxon>Spermatophyta</taxon>
        <taxon>Magnoliopsida</taxon>
        <taxon>eudicotyledons</taxon>
        <taxon>Gunneridae</taxon>
        <taxon>Pentapetalae</taxon>
        <taxon>rosids</taxon>
        <taxon>malvids</taxon>
        <taxon>Sapindales</taxon>
        <taxon>Sapindaceae</taxon>
        <taxon>Hippocastanoideae</taxon>
        <taxon>Acereae</taxon>
        <taxon>Acer</taxon>
    </lineage>
</organism>
<accession>A0AA39W832</accession>
<keyword evidence="1" id="KW-1133">Transmembrane helix</keyword>
<reference evidence="2" key="1">
    <citation type="journal article" date="2022" name="Plant J.">
        <title>Strategies of tolerance reflected in two North American maple genomes.</title>
        <authorList>
            <person name="McEvoy S.L."/>
            <person name="Sezen U.U."/>
            <person name="Trouern-Trend A."/>
            <person name="McMahon S.M."/>
            <person name="Schaberg P.G."/>
            <person name="Yang J."/>
            <person name="Wegrzyn J.L."/>
            <person name="Swenson N.G."/>
        </authorList>
    </citation>
    <scope>NUCLEOTIDE SEQUENCE</scope>
    <source>
        <strain evidence="2">NS2018</strain>
    </source>
</reference>
<comment type="caution">
    <text evidence="2">The sequence shown here is derived from an EMBL/GenBank/DDBJ whole genome shotgun (WGS) entry which is preliminary data.</text>
</comment>
<dbReference type="PANTHER" id="PTHR31170:SF9">
    <property type="entry name" value="PROTEIN, PUTATIVE (DUF247)-RELATED"/>
    <property type="match status" value="1"/>
</dbReference>
<dbReference type="InterPro" id="IPR004158">
    <property type="entry name" value="DUF247_pln"/>
</dbReference>